<accession>A0A392PIJ0</accession>
<organism evidence="3 4">
    <name type="scientific">Trifolium medium</name>
    <dbReference type="NCBI Taxonomy" id="97028"/>
    <lineage>
        <taxon>Eukaryota</taxon>
        <taxon>Viridiplantae</taxon>
        <taxon>Streptophyta</taxon>
        <taxon>Embryophyta</taxon>
        <taxon>Tracheophyta</taxon>
        <taxon>Spermatophyta</taxon>
        <taxon>Magnoliopsida</taxon>
        <taxon>eudicotyledons</taxon>
        <taxon>Gunneridae</taxon>
        <taxon>Pentapetalae</taxon>
        <taxon>rosids</taxon>
        <taxon>fabids</taxon>
        <taxon>Fabales</taxon>
        <taxon>Fabaceae</taxon>
        <taxon>Papilionoideae</taxon>
        <taxon>50 kb inversion clade</taxon>
        <taxon>NPAAA clade</taxon>
        <taxon>Hologalegina</taxon>
        <taxon>IRL clade</taxon>
        <taxon>Trifolieae</taxon>
        <taxon>Trifolium</taxon>
    </lineage>
</organism>
<feature type="non-terminal residue" evidence="3">
    <location>
        <position position="258"/>
    </location>
</feature>
<name>A0A392PIJ0_9FABA</name>
<dbReference type="PANTHER" id="PTHR42648">
    <property type="entry name" value="TRANSPOSASE, PUTATIVE-RELATED"/>
    <property type="match status" value="1"/>
</dbReference>
<dbReference type="Proteomes" id="UP000265520">
    <property type="component" value="Unassembled WGS sequence"/>
</dbReference>
<evidence type="ECO:0000313" key="3">
    <source>
        <dbReference type="EMBL" id="MCI11309.1"/>
    </source>
</evidence>
<evidence type="ECO:0000313" key="4">
    <source>
        <dbReference type="Proteomes" id="UP000265520"/>
    </source>
</evidence>
<protein>
    <recommendedName>
        <fullName evidence="2">Retroviral polymerase SH3-like domain-containing protein</fullName>
    </recommendedName>
</protein>
<feature type="domain" description="Retroviral polymerase SH3-like" evidence="2">
    <location>
        <begin position="25"/>
        <end position="85"/>
    </location>
</feature>
<dbReference type="InterPro" id="IPR057670">
    <property type="entry name" value="SH3_retrovirus"/>
</dbReference>
<feature type="compositionally biased region" description="Basic and acidic residues" evidence="1">
    <location>
        <begin position="139"/>
        <end position="157"/>
    </location>
</feature>
<dbReference type="EMBL" id="LXQA010079683">
    <property type="protein sequence ID" value="MCI11309.1"/>
    <property type="molecule type" value="Genomic_DNA"/>
</dbReference>
<feature type="compositionally biased region" description="Basic and acidic residues" evidence="1">
    <location>
        <begin position="119"/>
        <end position="129"/>
    </location>
</feature>
<dbReference type="PANTHER" id="PTHR42648:SF31">
    <property type="entry name" value="RNA-DIRECTED DNA POLYMERASE"/>
    <property type="match status" value="1"/>
</dbReference>
<feature type="region of interest" description="Disordered" evidence="1">
    <location>
        <begin position="118"/>
        <end position="170"/>
    </location>
</feature>
<evidence type="ECO:0000256" key="1">
    <source>
        <dbReference type="SAM" id="MobiDB-lite"/>
    </source>
</evidence>
<feature type="non-terminal residue" evidence="3">
    <location>
        <position position="1"/>
    </location>
</feature>
<comment type="caution">
    <text evidence="3">The sequence shown here is derived from an EMBL/GenBank/DDBJ whole genome shotgun (WGS) entry which is preliminary data.</text>
</comment>
<dbReference type="InterPro" id="IPR039537">
    <property type="entry name" value="Retrotran_Ty1/copia-like"/>
</dbReference>
<proteinExistence type="predicted"/>
<keyword evidence="4" id="KW-1185">Reference proteome</keyword>
<dbReference type="Pfam" id="PF25597">
    <property type="entry name" value="SH3_retrovirus"/>
    <property type="match status" value="1"/>
</dbReference>
<sequence length="258" mass="29317">LNGKSPYEMLNGKPPSYEHLKVFGSLCYAHNQGRKGDKFASRSRKCVFVGYPHGKKGWKLFDLDTNTYFVSRDVDFFEDEFPFGHATVTFGSEAMPHMLDEEAVSDTEIVESEEITNDELQKGETHADVRGGTSLGDGQHVENTHQSEDVVTDRQPENEESEEQFGRGKRAKFPSVRLRDCVTNTVQTTMSLSTRSPTSQHQSKVRYPIIHYTNCDKFSLQHQQFLAAVTADREPMTFAEAVKDNRWNLAMQQEIQAL</sequence>
<reference evidence="3 4" key="1">
    <citation type="journal article" date="2018" name="Front. Plant Sci.">
        <title>Red Clover (Trifolium pratense) and Zigzag Clover (T. medium) - A Picture of Genomic Similarities and Differences.</title>
        <authorList>
            <person name="Dluhosova J."/>
            <person name="Istvanek J."/>
            <person name="Nedelnik J."/>
            <person name="Repkova J."/>
        </authorList>
    </citation>
    <scope>NUCLEOTIDE SEQUENCE [LARGE SCALE GENOMIC DNA]</scope>
    <source>
        <strain evidence="4">cv. 10/8</strain>
        <tissue evidence="3">Leaf</tissue>
    </source>
</reference>
<dbReference type="AlphaFoldDB" id="A0A392PIJ0"/>
<evidence type="ECO:0000259" key="2">
    <source>
        <dbReference type="Pfam" id="PF25597"/>
    </source>
</evidence>